<dbReference type="AlphaFoldDB" id="A0A1T4UVF7"/>
<dbReference type="PANTHER" id="PTHR48081">
    <property type="entry name" value="AB HYDROLASE SUPERFAMILY PROTEIN C4A8.06C"/>
    <property type="match status" value="1"/>
</dbReference>
<dbReference type="InterPro" id="IPR033140">
    <property type="entry name" value="Lipase_GDXG_put_SER_AS"/>
</dbReference>
<evidence type="ECO:0000256" key="1">
    <source>
        <dbReference type="ARBA" id="ARBA00010515"/>
    </source>
</evidence>
<dbReference type="Proteomes" id="UP000242432">
    <property type="component" value="Unassembled WGS sequence"/>
</dbReference>
<feature type="signal peptide" evidence="4">
    <location>
        <begin position="1"/>
        <end position="23"/>
    </location>
</feature>
<reference evidence="7" key="1">
    <citation type="submission" date="2017-02" db="EMBL/GenBank/DDBJ databases">
        <authorList>
            <person name="Varghese N."/>
            <person name="Submissions S."/>
        </authorList>
    </citation>
    <scope>NUCLEOTIDE SEQUENCE [LARGE SCALE GENOMIC DNA]</scope>
    <source>
        <strain evidence="7">DSM 3072</strain>
    </source>
</reference>
<organism evidence="6 7">
    <name type="scientific">Succinivibrio dextrinosolvens DSM 3072</name>
    <dbReference type="NCBI Taxonomy" id="1123324"/>
    <lineage>
        <taxon>Bacteria</taxon>
        <taxon>Pseudomonadati</taxon>
        <taxon>Pseudomonadota</taxon>
        <taxon>Gammaproteobacteria</taxon>
        <taxon>Aeromonadales</taxon>
        <taxon>Succinivibrionaceae</taxon>
        <taxon>Succinivibrio</taxon>
    </lineage>
</organism>
<evidence type="ECO:0000313" key="7">
    <source>
        <dbReference type="Proteomes" id="UP000242432"/>
    </source>
</evidence>
<dbReference type="Gene3D" id="3.40.50.1820">
    <property type="entry name" value="alpha/beta hydrolase"/>
    <property type="match status" value="1"/>
</dbReference>
<dbReference type="Pfam" id="PF07859">
    <property type="entry name" value="Abhydrolase_3"/>
    <property type="match status" value="1"/>
</dbReference>
<keyword evidence="7" id="KW-1185">Reference proteome</keyword>
<dbReference type="EMBL" id="FUXX01000001">
    <property type="protein sequence ID" value="SKA56654.1"/>
    <property type="molecule type" value="Genomic_DNA"/>
</dbReference>
<dbReference type="PROSITE" id="PS01174">
    <property type="entry name" value="LIPASE_GDXG_SER"/>
    <property type="match status" value="1"/>
</dbReference>
<keyword evidence="2" id="KW-0378">Hydrolase</keyword>
<dbReference type="RefSeq" id="WP_078927726.1">
    <property type="nucleotide sequence ID" value="NZ_FUXX01000001.1"/>
</dbReference>
<evidence type="ECO:0000313" key="6">
    <source>
        <dbReference type="EMBL" id="SKA56654.1"/>
    </source>
</evidence>
<name>A0A1T4UVF7_9GAMM</name>
<dbReference type="InterPro" id="IPR013094">
    <property type="entry name" value="AB_hydrolase_3"/>
</dbReference>
<dbReference type="SUPFAM" id="SSF53474">
    <property type="entry name" value="alpha/beta-Hydrolases"/>
    <property type="match status" value="1"/>
</dbReference>
<feature type="active site" evidence="3">
    <location>
        <position position="167"/>
    </location>
</feature>
<evidence type="ECO:0000256" key="2">
    <source>
        <dbReference type="ARBA" id="ARBA00022801"/>
    </source>
</evidence>
<evidence type="ECO:0000259" key="5">
    <source>
        <dbReference type="Pfam" id="PF07859"/>
    </source>
</evidence>
<feature type="domain" description="Alpha/beta hydrolase fold-3" evidence="5">
    <location>
        <begin position="93"/>
        <end position="296"/>
    </location>
</feature>
<accession>A0A1T4UVF7</accession>
<keyword evidence="4" id="KW-0732">Signal</keyword>
<evidence type="ECO:0000256" key="3">
    <source>
        <dbReference type="PROSITE-ProRule" id="PRU10038"/>
    </source>
</evidence>
<dbReference type="PANTHER" id="PTHR48081:SF8">
    <property type="entry name" value="ALPHA_BETA HYDROLASE FOLD-3 DOMAIN-CONTAINING PROTEIN-RELATED"/>
    <property type="match status" value="1"/>
</dbReference>
<proteinExistence type="inferred from homology"/>
<evidence type="ECO:0000256" key="4">
    <source>
        <dbReference type="SAM" id="SignalP"/>
    </source>
</evidence>
<dbReference type="GO" id="GO:0016787">
    <property type="term" value="F:hydrolase activity"/>
    <property type="evidence" value="ECO:0007669"/>
    <property type="project" value="UniProtKB-KW"/>
</dbReference>
<protein>
    <submittedName>
        <fullName evidence="6">Acetyl esterase/lipase</fullName>
    </submittedName>
</protein>
<comment type="similarity">
    <text evidence="1">Belongs to the 'GDXG' lipolytic enzyme family.</text>
</comment>
<sequence length="322" mass="35945">MRKLKLKTLTLSVLMALSLQLNAADMNIYSDGESELTQNYIQTTMDQYFHPVKKGVKPQFRPVNGWVRESFTVDKVPTEKYTQNIYNNNRVLLQCHGGGYILGLNDNYRKFALLQANALKADTVYTFDYRHAPKDLYPSALEDAVSVYKKILADGVTPENIIIAGDSAGGNLALVLSLKLKEMGIPQPRGLVLLSPWTAMNTLPSHKDNSTKDKVLGDNTPLNAEIGKISYANGIKPEDPRLSPLYADLKGLPPMLIQTGSYELLYSDSVMLKEALDKANVYSELKVYKGMPHDFPLVLPELPQTKESFSDFSEFADNIFSK</sequence>
<dbReference type="InterPro" id="IPR029058">
    <property type="entry name" value="AB_hydrolase_fold"/>
</dbReference>
<gene>
    <name evidence="6" type="ORF">SAMN02745213_00052</name>
</gene>
<feature type="chain" id="PRO_5013001647" evidence="4">
    <location>
        <begin position="24"/>
        <end position="322"/>
    </location>
</feature>
<dbReference type="InterPro" id="IPR050300">
    <property type="entry name" value="GDXG_lipolytic_enzyme"/>
</dbReference>